<dbReference type="GO" id="GO:0003677">
    <property type="term" value="F:DNA binding"/>
    <property type="evidence" value="ECO:0007669"/>
    <property type="project" value="UniProtKB-KW"/>
</dbReference>
<reference evidence="4 5" key="1">
    <citation type="submission" date="2018-11" db="EMBL/GenBank/DDBJ databases">
        <title>Genomic Encyclopedia of Type Strains, Phase IV (KMG-IV): sequencing the most valuable type-strain genomes for metagenomic binning, comparative biology and taxonomic classification.</title>
        <authorList>
            <person name="Goeker M."/>
        </authorList>
    </citation>
    <scope>NUCLEOTIDE SEQUENCE [LARGE SCALE GENOMIC DNA]</scope>
    <source>
        <strain evidence="4 5">DSM 29158</strain>
    </source>
</reference>
<dbReference type="EMBL" id="RKRK01000003">
    <property type="protein sequence ID" value="RPF56646.1"/>
    <property type="molecule type" value="Genomic_DNA"/>
</dbReference>
<dbReference type="PANTHER" id="PTHR46558:SF12">
    <property type="entry name" value="DNA-BINDING PROTEIN"/>
    <property type="match status" value="1"/>
</dbReference>
<evidence type="ECO:0000259" key="3">
    <source>
        <dbReference type="PROSITE" id="PS50943"/>
    </source>
</evidence>
<dbReference type="Proteomes" id="UP000277108">
    <property type="component" value="Unassembled WGS sequence"/>
</dbReference>
<dbReference type="Gene3D" id="1.10.260.40">
    <property type="entry name" value="lambda repressor-like DNA-binding domains"/>
    <property type="match status" value="1"/>
</dbReference>
<dbReference type="InterPro" id="IPR001387">
    <property type="entry name" value="Cro/C1-type_HTH"/>
</dbReference>
<dbReference type="PROSITE" id="PS50943">
    <property type="entry name" value="HTH_CROC1"/>
    <property type="match status" value="1"/>
</dbReference>
<dbReference type="PANTHER" id="PTHR46558">
    <property type="entry name" value="TRACRIPTIONAL REGULATORY PROTEIN-RELATED-RELATED"/>
    <property type="match status" value="1"/>
</dbReference>
<dbReference type="SUPFAM" id="SSF47413">
    <property type="entry name" value="lambda repressor-like DNA-binding domains"/>
    <property type="match status" value="1"/>
</dbReference>
<keyword evidence="2" id="KW-0472">Membrane</keyword>
<keyword evidence="1" id="KW-0238">DNA-binding</keyword>
<keyword evidence="2" id="KW-0812">Transmembrane</keyword>
<dbReference type="InterPro" id="IPR010982">
    <property type="entry name" value="Lambda_DNA-bd_dom_sf"/>
</dbReference>
<evidence type="ECO:0000256" key="1">
    <source>
        <dbReference type="ARBA" id="ARBA00023125"/>
    </source>
</evidence>
<evidence type="ECO:0000313" key="4">
    <source>
        <dbReference type="EMBL" id="RPF56646.1"/>
    </source>
</evidence>
<evidence type="ECO:0000256" key="2">
    <source>
        <dbReference type="SAM" id="Phobius"/>
    </source>
</evidence>
<accession>A0A3N5BG13</accession>
<keyword evidence="2" id="KW-1133">Transmembrane helix</keyword>
<keyword evidence="5" id="KW-1185">Reference proteome</keyword>
<name>A0A3N5BG13_9BACL</name>
<dbReference type="CDD" id="cd00093">
    <property type="entry name" value="HTH_XRE"/>
    <property type="match status" value="1"/>
</dbReference>
<dbReference type="AlphaFoldDB" id="A0A3N5BG13"/>
<protein>
    <submittedName>
        <fullName evidence="4">Putative transcriptional regulator</fullName>
    </submittedName>
</protein>
<gene>
    <name evidence="4" type="ORF">EDD62_1300</name>
</gene>
<feature type="transmembrane region" description="Helical" evidence="2">
    <location>
        <begin position="6"/>
        <end position="28"/>
    </location>
</feature>
<dbReference type="SMART" id="SM00530">
    <property type="entry name" value="HTH_XRE"/>
    <property type="match status" value="1"/>
</dbReference>
<dbReference type="Pfam" id="PF01381">
    <property type="entry name" value="HTH_3"/>
    <property type="match status" value="1"/>
</dbReference>
<evidence type="ECO:0000313" key="5">
    <source>
        <dbReference type="Proteomes" id="UP000277108"/>
    </source>
</evidence>
<organism evidence="4 5">
    <name type="scientific">Abyssicoccus albus</name>
    <dbReference type="NCBI Taxonomy" id="1817405"/>
    <lineage>
        <taxon>Bacteria</taxon>
        <taxon>Bacillati</taxon>
        <taxon>Bacillota</taxon>
        <taxon>Bacilli</taxon>
        <taxon>Bacillales</taxon>
        <taxon>Abyssicoccaceae</taxon>
    </lineage>
</organism>
<sequence length="94" mass="10972">MKEFIILTNILVKMISILYINCGGVMYVKTRLKELRARHNMNQTELAKKAKISRQTVSLIEREEYIPSLIIAKRLSKILGESIDDIFIFDEEEL</sequence>
<proteinExistence type="predicted"/>
<feature type="domain" description="HTH cro/C1-type" evidence="3">
    <location>
        <begin position="32"/>
        <end position="86"/>
    </location>
</feature>
<comment type="caution">
    <text evidence="4">The sequence shown here is derived from an EMBL/GenBank/DDBJ whole genome shotgun (WGS) entry which is preliminary data.</text>
</comment>